<comment type="similarity">
    <text evidence="2">Belongs to the bacterial sugar transferase family.</text>
</comment>
<reference evidence="10 11" key="1">
    <citation type="submission" date="2016-10" db="EMBL/GenBank/DDBJ databases">
        <authorList>
            <person name="de Groot N.N."/>
        </authorList>
    </citation>
    <scope>NUCLEOTIDE SEQUENCE [LARGE SCALE GENOMIC DNA]</scope>
    <source>
        <strain evidence="10 11">DSM 15345</strain>
    </source>
</reference>
<comment type="subcellular location">
    <subcellularLocation>
        <location evidence="1">Membrane</location>
        <topology evidence="1">Multi-pass membrane protein</topology>
    </subcellularLocation>
</comment>
<dbReference type="Pfam" id="PF13727">
    <property type="entry name" value="CoA_binding_3"/>
    <property type="match status" value="1"/>
</dbReference>
<dbReference type="Pfam" id="PF02397">
    <property type="entry name" value="Bac_transf"/>
    <property type="match status" value="1"/>
</dbReference>
<proteinExistence type="inferred from homology"/>
<dbReference type="PANTHER" id="PTHR30576:SF0">
    <property type="entry name" value="UNDECAPRENYL-PHOSPHATE N-ACETYLGALACTOSAMINYL 1-PHOSPHATE TRANSFERASE-RELATED"/>
    <property type="match status" value="1"/>
</dbReference>
<keyword evidence="5 8" id="KW-1133">Transmembrane helix</keyword>
<gene>
    <name evidence="10" type="ORF">SAMN05444370_10834</name>
</gene>
<dbReference type="STRING" id="89524.SAMN05444370_10834"/>
<name>A0A1H4CTW0_9RHOB</name>
<dbReference type="InterPro" id="IPR017473">
    <property type="entry name" value="Undecaprenyl-P_gluc_Ptfrase"/>
</dbReference>
<evidence type="ECO:0000256" key="1">
    <source>
        <dbReference type="ARBA" id="ARBA00004141"/>
    </source>
</evidence>
<dbReference type="NCBIfam" id="TIGR03023">
    <property type="entry name" value="WcaJ_sugtrans"/>
    <property type="match status" value="1"/>
</dbReference>
<evidence type="ECO:0000256" key="7">
    <source>
        <dbReference type="ARBA" id="ARBA00023169"/>
    </source>
</evidence>
<evidence type="ECO:0000256" key="6">
    <source>
        <dbReference type="ARBA" id="ARBA00023136"/>
    </source>
</evidence>
<evidence type="ECO:0000313" key="10">
    <source>
        <dbReference type="EMBL" id="SEA63840.1"/>
    </source>
</evidence>
<dbReference type="GO" id="GO:0016780">
    <property type="term" value="F:phosphotransferase activity, for other substituted phosphate groups"/>
    <property type="evidence" value="ECO:0007669"/>
    <property type="project" value="TreeGrafter"/>
</dbReference>
<sequence length="476" mass="52325">MLPVAARRGYPLPPSVLPEAILAVDVLALTLSAAAVLFVFREPPENALMLVFFFYLPFYVALASWSRMHSITSVISPMSRSDDVIIANASVCLMLLSFLMAFGDSNKQNTVQFAAALSACAATTMIALRFAARAVILDLSRRAVIGQNVIVAGTGDQLRRFVARLDQSRPIFVNICGIYEFAVDGHDAGPGEHPAEHPAVRDAAELIAIARADAVDDIILAMPWNAGAELAHLVAQLKELPISVHLSTDLVGYELSFRPIVGTLAQLPAFEVAQRPISGWSFVMKRMLDYTLSAAALVALSPLMLLVALAIKIDTPGPVFFKQSRLGFNNETFSIYKFRSMHHKPVSEAVIRQASKGDPRVTRVGRIIRTTSIDELPQLFNVLNGSMSLVGPRPHALSHNEEYGAQIRGYFVRHRVRPGITGWAQVKGLRGETETLSKMEARVAHDVYYTENWSLLFDLKILIMTVAIVLFQRTAY</sequence>
<dbReference type="Proteomes" id="UP000198703">
    <property type="component" value="Unassembled WGS sequence"/>
</dbReference>
<feature type="transmembrane region" description="Helical" evidence="8">
    <location>
        <begin position="85"/>
        <end position="102"/>
    </location>
</feature>
<keyword evidence="11" id="KW-1185">Reference proteome</keyword>
<dbReference type="InterPro" id="IPR017475">
    <property type="entry name" value="EPS_sugar_tfrase"/>
</dbReference>
<dbReference type="EMBL" id="FNQM01000008">
    <property type="protein sequence ID" value="SEA63840.1"/>
    <property type="molecule type" value="Genomic_DNA"/>
</dbReference>
<feature type="domain" description="Bacterial sugar transferase" evidence="9">
    <location>
        <begin position="285"/>
        <end position="470"/>
    </location>
</feature>
<evidence type="ECO:0000256" key="4">
    <source>
        <dbReference type="ARBA" id="ARBA00022692"/>
    </source>
</evidence>
<feature type="transmembrane region" description="Helical" evidence="8">
    <location>
        <begin position="290"/>
        <end position="311"/>
    </location>
</feature>
<evidence type="ECO:0000256" key="5">
    <source>
        <dbReference type="ARBA" id="ARBA00022989"/>
    </source>
</evidence>
<evidence type="ECO:0000256" key="8">
    <source>
        <dbReference type="SAM" id="Phobius"/>
    </source>
</evidence>
<feature type="transmembrane region" description="Helical" evidence="8">
    <location>
        <begin position="20"/>
        <end position="40"/>
    </location>
</feature>
<accession>A0A1H4CTW0</accession>
<dbReference type="NCBIfam" id="TIGR03025">
    <property type="entry name" value="EPS_sugtrans"/>
    <property type="match status" value="1"/>
</dbReference>
<keyword evidence="7" id="KW-0270">Exopolysaccharide synthesis</keyword>
<dbReference type="PANTHER" id="PTHR30576">
    <property type="entry name" value="COLANIC BIOSYNTHESIS UDP-GLUCOSE LIPID CARRIER TRANSFERASE"/>
    <property type="match status" value="1"/>
</dbReference>
<keyword evidence="6 8" id="KW-0472">Membrane</keyword>
<protein>
    <submittedName>
        <fullName evidence="10">Undecaprenyl-phosphate glucose phosphotransferase</fullName>
    </submittedName>
</protein>
<feature type="transmembrane region" description="Helical" evidence="8">
    <location>
        <begin position="46"/>
        <end position="65"/>
    </location>
</feature>
<evidence type="ECO:0000256" key="3">
    <source>
        <dbReference type="ARBA" id="ARBA00022679"/>
    </source>
</evidence>
<dbReference type="RefSeq" id="WP_175478897.1">
    <property type="nucleotide sequence ID" value="NZ_FNQM01000008.1"/>
</dbReference>
<keyword evidence="3 10" id="KW-0808">Transferase</keyword>
<dbReference type="AlphaFoldDB" id="A0A1H4CTW0"/>
<evidence type="ECO:0000256" key="2">
    <source>
        <dbReference type="ARBA" id="ARBA00006464"/>
    </source>
</evidence>
<organism evidence="10 11">
    <name type="scientific">Rubrimonas cliftonensis</name>
    <dbReference type="NCBI Taxonomy" id="89524"/>
    <lineage>
        <taxon>Bacteria</taxon>
        <taxon>Pseudomonadati</taxon>
        <taxon>Pseudomonadota</taxon>
        <taxon>Alphaproteobacteria</taxon>
        <taxon>Rhodobacterales</taxon>
        <taxon>Paracoccaceae</taxon>
        <taxon>Rubrimonas</taxon>
    </lineage>
</organism>
<dbReference type="GO" id="GO:0016020">
    <property type="term" value="C:membrane"/>
    <property type="evidence" value="ECO:0007669"/>
    <property type="project" value="UniProtKB-SubCell"/>
</dbReference>
<dbReference type="Gene3D" id="3.40.50.720">
    <property type="entry name" value="NAD(P)-binding Rossmann-like Domain"/>
    <property type="match status" value="1"/>
</dbReference>
<evidence type="ECO:0000259" key="9">
    <source>
        <dbReference type="Pfam" id="PF02397"/>
    </source>
</evidence>
<dbReference type="GO" id="GO:0000271">
    <property type="term" value="P:polysaccharide biosynthetic process"/>
    <property type="evidence" value="ECO:0007669"/>
    <property type="project" value="UniProtKB-KW"/>
</dbReference>
<dbReference type="InterPro" id="IPR003362">
    <property type="entry name" value="Bact_transf"/>
</dbReference>
<keyword evidence="4 8" id="KW-0812">Transmembrane</keyword>
<evidence type="ECO:0000313" key="11">
    <source>
        <dbReference type="Proteomes" id="UP000198703"/>
    </source>
</evidence>